<dbReference type="GO" id="GO:0005829">
    <property type="term" value="C:cytosol"/>
    <property type="evidence" value="ECO:0007669"/>
    <property type="project" value="TreeGrafter"/>
</dbReference>
<dbReference type="HAMAP" id="MF_01201">
    <property type="entry name" value="Ala_racemase"/>
    <property type="match status" value="1"/>
</dbReference>
<feature type="binding site" evidence="4 6">
    <location>
        <position position="150"/>
    </location>
    <ligand>
        <name>substrate</name>
    </ligand>
</feature>
<dbReference type="Gene3D" id="3.20.20.10">
    <property type="entry name" value="Alanine racemase"/>
    <property type="match status" value="1"/>
</dbReference>
<dbReference type="NCBIfam" id="TIGR00492">
    <property type="entry name" value="alr"/>
    <property type="match status" value="1"/>
</dbReference>
<sequence>MKTAKETNFTKEELLFPNRPETARAWIVTDPAALAHNLSVLRSLLSPDCRIMAVVKANAYGHGDLETARRLSGLGVDSFAVATLDEAVRLRKAKISGEILILGFTPAPLAPVLSKYHLSQTVVSLSHARSFCQSSSPVRVHVAVDTGMHRLGIPVQDTDGVCQALSMPWLQIAGMFTHLCAADSPLPDDRVFTLEQIHSFQKLSQRIRARGLPVPPLHYQSSYGILNYPLEKPKAAWARPGILLYGCLSENADEKRQNLSLRPVLSLFARVVCVRAVSALETVGYGRTYRAPSPRKIAVLSIGYADGIPRSLSGKGYVLLHGKKAPVAGRICMDQMTVDVTGIPETACGDTAVLIGQSGNRRILAEDLAGWAGTITNELLSRLGPRLPRLSAEKGCSETFP</sequence>
<feature type="modified residue" description="N6-(pyridoxal phosphate)lysine" evidence="4 5">
    <location>
        <position position="56"/>
    </location>
</feature>
<dbReference type="PROSITE" id="PS00395">
    <property type="entry name" value="ALANINE_RACEMASE"/>
    <property type="match status" value="1"/>
</dbReference>
<comment type="pathway">
    <text evidence="4">Amino-acid biosynthesis; D-alanine biosynthesis; D-alanine from L-alanine: step 1/1.</text>
</comment>
<keyword evidence="2 4" id="KW-0663">Pyridoxal phosphate</keyword>
<dbReference type="GO" id="GO:0008784">
    <property type="term" value="F:alanine racemase activity"/>
    <property type="evidence" value="ECO:0007669"/>
    <property type="project" value="UniProtKB-UniRule"/>
</dbReference>
<evidence type="ECO:0000256" key="1">
    <source>
        <dbReference type="ARBA" id="ARBA00001933"/>
    </source>
</evidence>
<dbReference type="SMART" id="SM01005">
    <property type="entry name" value="Ala_racemase_C"/>
    <property type="match status" value="1"/>
</dbReference>
<gene>
    <name evidence="8" type="primary">vanT</name>
    <name evidence="8" type="ORF">IAB44_02765</name>
</gene>
<dbReference type="InterPro" id="IPR009006">
    <property type="entry name" value="Ala_racemase/Decarboxylase_C"/>
</dbReference>
<evidence type="ECO:0000256" key="2">
    <source>
        <dbReference type="ARBA" id="ARBA00022898"/>
    </source>
</evidence>
<dbReference type="EMBL" id="DVIQ01000018">
    <property type="protein sequence ID" value="HIS30458.1"/>
    <property type="molecule type" value="Genomic_DNA"/>
</dbReference>
<dbReference type="PRINTS" id="PR00992">
    <property type="entry name" value="ALARACEMASE"/>
</dbReference>
<evidence type="ECO:0000313" key="9">
    <source>
        <dbReference type="Proteomes" id="UP000823935"/>
    </source>
</evidence>
<evidence type="ECO:0000256" key="4">
    <source>
        <dbReference type="HAMAP-Rule" id="MF_01201"/>
    </source>
</evidence>
<comment type="catalytic activity">
    <reaction evidence="4">
        <text>L-alanine = D-alanine</text>
        <dbReference type="Rhea" id="RHEA:20249"/>
        <dbReference type="ChEBI" id="CHEBI:57416"/>
        <dbReference type="ChEBI" id="CHEBI:57972"/>
        <dbReference type="EC" id="5.1.1.1"/>
    </reaction>
</comment>
<dbReference type="Pfam" id="PF01168">
    <property type="entry name" value="Ala_racemase_N"/>
    <property type="match status" value="1"/>
</dbReference>
<accession>A0A9D1ER30</accession>
<comment type="function">
    <text evidence="4">Catalyzes the interconversion of L-alanine and D-alanine. May also act on other amino acids.</text>
</comment>
<evidence type="ECO:0000256" key="6">
    <source>
        <dbReference type="PIRSR" id="PIRSR600821-52"/>
    </source>
</evidence>
<dbReference type="AlphaFoldDB" id="A0A9D1ER30"/>
<dbReference type="NCBIfam" id="NF033131">
    <property type="entry name" value="vanT-G-Cterm"/>
    <property type="match status" value="1"/>
</dbReference>
<dbReference type="SUPFAM" id="SSF51419">
    <property type="entry name" value="PLP-binding barrel"/>
    <property type="match status" value="1"/>
</dbReference>
<dbReference type="InterPro" id="IPR000821">
    <property type="entry name" value="Ala_racemase"/>
</dbReference>
<dbReference type="PANTHER" id="PTHR30511:SF0">
    <property type="entry name" value="ALANINE RACEMASE, CATABOLIC-RELATED"/>
    <property type="match status" value="1"/>
</dbReference>
<dbReference type="GO" id="GO:0030170">
    <property type="term" value="F:pyridoxal phosphate binding"/>
    <property type="evidence" value="ECO:0007669"/>
    <property type="project" value="UniProtKB-UniRule"/>
</dbReference>
<dbReference type="InterPro" id="IPR029066">
    <property type="entry name" value="PLP-binding_barrel"/>
</dbReference>
<organism evidence="8 9">
    <name type="scientific">Candidatus Limivivens intestinipullorum</name>
    <dbReference type="NCBI Taxonomy" id="2840858"/>
    <lineage>
        <taxon>Bacteria</taxon>
        <taxon>Bacillati</taxon>
        <taxon>Bacillota</taxon>
        <taxon>Clostridia</taxon>
        <taxon>Lachnospirales</taxon>
        <taxon>Lachnospiraceae</taxon>
        <taxon>Lachnospiraceae incertae sedis</taxon>
        <taxon>Candidatus Limivivens</taxon>
    </lineage>
</organism>
<dbReference type="InterPro" id="IPR011079">
    <property type="entry name" value="Ala_racemase_C"/>
</dbReference>
<evidence type="ECO:0000256" key="5">
    <source>
        <dbReference type="PIRSR" id="PIRSR600821-50"/>
    </source>
</evidence>
<feature type="active site" description="Proton acceptor; specific for L-alanine" evidence="4">
    <location>
        <position position="285"/>
    </location>
</feature>
<dbReference type="PANTHER" id="PTHR30511">
    <property type="entry name" value="ALANINE RACEMASE"/>
    <property type="match status" value="1"/>
</dbReference>
<comment type="caution">
    <text evidence="8">The sequence shown here is derived from an EMBL/GenBank/DDBJ whole genome shotgun (WGS) entry which is preliminary data.</text>
</comment>
<evidence type="ECO:0000313" key="8">
    <source>
        <dbReference type="EMBL" id="HIS30458.1"/>
    </source>
</evidence>
<reference evidence="8" key="1">
    <citation type="submission" date="2020-10" db="EMBL/GenBank/DDBJ databases">
        <authorList>
            <person name="Gilroy R."/>
        </authorList>
    </citation>
    <scope>NUCLEOTIDE SEQUENCE</scope>
    <source>
        <strain evidence="8">CHK190-19873</strain>
    </source>
</reference>
<feature type="domain" description="Alanine racemase C-terminal" evidence="7">
    <location>
        <begin position="264"/>
        <end position="392"/>
    </location>
</feature>
<comment type="similarity">
    <text evidence="4">Belongs to the alanine racemase family.</text>
</comment>
<dbReference type="FunFam" id="3.20.20.10:FF:000002">
    <property type="entry name" value="Alanine racemase"/>
    <property type="match status" value="1"/>
</dbReference>
<reference evidence="8" key="2">
    <citation type="journal article" date="2021" name="PeerJ">
        <title>Extensive microbial diversity within the chicken gut microbiome revealed by metagenomics and culture.</title>
        <authorList>
            <person name="Gilroy R."/>
            <person name="Ravi A."/>
            <person name="Getino M."/>
            <person name="Pursley I."/>
            <person name="Horton D.L."/>
            <person name="Alikhan N.F."/>
            <person name="Baker D."/>
            <person name="Gharbi K."/>
            <person name="Hall N."/>
            <person name="Watson M."/>
            <person name="Adriaenssens E.M."/>
            <person name="Foster-Nyarko E."/>
            <person name="Jarju S."/>
            <person name="Secka A."/>
            <person name="Antonio M."/>
            <person name="Oren A."/>
            <person name="Chaudhuri R.R."/>
            <person name="La Ragione R."/>
            <person name="Hildebrand F."/>
            <person name="Pallen M.J."/>
        </authorList>
    </citation>
    <scope>NUCLEOTIDE SEQUENCE</scope>
    <source>
        <strain evidence="8">CHK190-19873</strain>
    </source>
</reference>
<protein>
    <recommendedName>
        <fullName evidence="4">Alanine racemase</fullName>
        <ecNumber evidence="4">5.1.1.1</ecNumber>
    </recommendedName>
</protein>
<dbReference type="GO" id="GO:0030632">
    <property type="term" value="P:D-alanine biosynthetic process"/>
    <property type="evidence" value="ECO:0007669"/>
    <property type="project" value="UniProtKB-UniRule"/>
</dbReference>
<evidence type="ECO:0000256" key="3">
    <source>
        <dbReference type="ARBA" id="ARBA00023235"/>
    </source>
</evidence>
<feature type="binding site" evidence="4 6">
    <location>
        <position position="333"/>
    </location>
    <ligand>
        <name>substrate</name>
    </ligand>
</feature>
<dbReference type="Proteomes" id="UP000823935">
    <property type="component" value="Unassembled WGS sequence"/>
</dbReference>
<dbReference type="InterPro" id="IPR001608">
    <property type="entry name" value="Ala_racemase_N"/>
</dbReference>
<comment type="cofactor">
    <cofactor evidence="1 4 5">
        <name>pyridoxal 5'-phosphate</name>
        <dbReference type="ChEBI" id="CHEBI:597326"/>
    </cofactor>
</comment>
<feature type="active site" description="Proton acceptor; specific for D-alanine" evidence="4">
    <location>
        <position position="56"/>
    </location>
</feature>
<dbReference type="Pfam" id="PF00842">
    <property type="entry name" value="Ala_racemase_C"/>
    <property type="match status" value="1"/>
</dbReference>
<dbReference type="SUPFAM" id="SSF50621">
    <property type="entry name" value="Alanine racemase C-terminal domain-like"/>
    <property type="match status" value="1"/>
</dbReference>
<dbReference type="EC" id="5.1.1.1" evidence="4"/>
<dbReference type="InterPro" id="IPR020622">
    <property type="entry name" value="Ala_racemase_pyridoxalP-BS"/>
</dbReference>
<name>A0A9D1ER30_9FIRM</name>
<dbReference type="Gene3D" id="2.40.37.10">
    <property type="entry name" value="Lyase, Ornithine Decarboxylase, Chain A, domain 1"/>
    <property type="match status" value="1"/>
</dbReference>
<evidence type="ECO:0000259" key="7">
    <source>
        <dbReference type="SMART" id="SM01005"/>
    </source>
</evidence>
<proteinExistence type="inferred from homology"/>
<keyword evidence="3 4" id="KW-0413">Isomerase</keyword>